<reference evidence="2 3" key="1">
    <citation type="submission" date="2019-05" db="EMBL/GenBank/DDBJ databases">
        <title>Emergence of the Ug99 lineage of the wheat stem rust pathogen through somatic hybridization.</title>
        <authorList>
            <person name="Li F."/>
            <person name="Upadhyaya N.M."/>
            <person name="Sperschneider J."/>
            <person name="Matny O."/>
            <person name="Nguyen-Phuc H."/>
            <person name="Mago R."/>
            <person name="Raley C."/>
            <person name="Miller M.E."/>
            <person name="Silverstein K.A.T."/>
            <person name="Henningsen E."/>
            <person name="Hirsch C.D."/>
            <person name="Visser B."/>
            <person name="Pretorius Z.A."/>
            <person name="Steffenson B.J."/>
            <person name="Schwessinger B."/>
            <person name="Dodds P.N."/>
            <person name="Figueroa M."/>
        </authorList>
    </citation>
    <scope>NUCLEOTIDE SEQUENCE [LARGE SCALE GENOMIC DNA]</scope>
    <source>
        <strain evidence="2 3">Ug99</strain>
    </source>
</reference>
<evidence type="ECO:0000256" key="1">
    <source>
        <dbReference type="SAM" id="MobiDB-lite"/>
    </source>
</evidence>
<evidence type="ECO:0000313" key="2">
    <source>
        <dbReference type="EMBL" id="KAA1095646.1"/>
    </source>
</evidence>
<feature type="region of interest" description="Disordered" evidence="1">
    <location>
        <begin position="78"/>
        <end position="104"/>
    </location>
</feature>
<name>A0A5B0P3V3_PUCGR</name>
<organism evidence="2 3">
    <name type="scientific">Puccinia graminis f. sp. tritici</name>
    <dbReference type="NCBI Taxonomy" id="56615"/>
    <lineage>
        <taxon>Eukaryota</taxon>
        <taxon>Fungi</taxon>
        <taxon>Dikarya</taxon>
        <taxon>Basidiomycota</taxon>
        <taxon>Pucciniomycotina</taxon>
        <taxon>Pucciniomycetes</taxon>
        <taxon>Pucciniales</taxon>
        <taxon>Pucciniaceae</taxon>
        <taxon>Puccinia</taxon>
    </lineage>
</organism>
<gene>
    <name evidence="2" type="ORF">PGTUg99_015247</name>
</gene>
<dbReference type="EMBL" id="VDEP01000371">
    <property type="protein sequence ID" value="KAA1095646.1"/>
    <property type="molecule type" value="Genomic_DNA"/>
</dbReference>
<sequence length="146" mass="16097">MRYNNTINRKESLPVDGAVTPHQPEYRLQYRSTAVGIPAIFRSAERVSPDPNEAQGHITTLFDMYSAQAMRGFGRRPAGTAISKESEPLGAWPRGWAKTTSQSQKGITASHARVLLPSDWTQAFTEPVTYVSPDWAGLPPPDSRSV</sequence>
<protein>
    <submittedName>
        <fullName evidence="2">Uncharacterized protein</fullName>
    </submittedName>
</protein>
<evidence type="ECO:0000313" key="3">
    <source>
        <dbReference type="Proteomes" id="UP000325313"/>
    </source>
</evidence>
<accession>A0A5B0P3V3</accession>
<comment type="caution">
    <text evidence="2">The sequence shown here is derived from an EMBL/GenBank/DDBJ whole genome shotgun (WGS) entry which is preliminary data.</text>
</comment>
<proteinExistence type="predicted"/>
<dbReference type="Proteomes" id="UP000325313">
    <property type="component" value="Unassembled WGS sequence"/>
</dbReference>
<dbReference type="AlphaFoldDB" id="A0A5B0P3V3"/>